<sequence>MCGIAGWVDWEGDLTRQKDVLENMVATLACRGPDAAGVWISRYAALAHCRLIVVDPAGGGQPMIRKRGKNRYIITYNGELYNTSELRRELEARGYRYQGHSDTEVLLTAFMEWGKDCVLRLNGIFAFAIWNEEEQSLFMARDRLGVKPLFYTRRGSAFIFGSELKALLAHPAVPPEVDAEGLAEIFALSPGRTPGHGIFRGVRELRPGHCLVYNRRGTHIFRYWALESHPHLDDLETTAHKVGHLLQDAVRRQLVADVPVCTLLSGGLDSSAITAFAAAAFRQDSTKPLRTFSVDYMDNDLYFRPNQFEPDTDARWTERVAHFLGSRHRTVLIDTATTLRPYASLRSWMHRP</sequence>
<keyword evidence="6" id="KW-0061">Asparagine biosynthesis</keyword>
<dbReference type="PANTHER" id="PTHR43284">
    <property type="entry name" value="ASPARAGINE SYNTHETASE (GLUTAMINE-HYDROLYZING)"/>
    <property type="match status" value="1"/>
</dbReference>
<proteinExistence type="inferred from homology"/>
<evidence type="ECO:0000256" key="8">
    <source>
        <dbReference type="ARBA" id="ARBA00048741"/>
    </source>
</evidence>
<protein>
    <recommendedName>
        <fullName evidence="3">asparagine synthase (glutamine-hydrolyzing)</fullName>
        <ecNumber evidence="3">6.3.5.4</ecNumber>
    </recommendedName>
</protein>
<dbReference type="InterPro" id="IPR033738">
    <property type="entry name" value="AsnB_N"/>
</dbReference>
<keyword evidence="6" id="KW-0028">Amino-acid biosynthesis</keyword>
<evidence type="ECO:0000256" key="2">
    <source>
        <dbReference type="ARBA" id="ARBA00005752"/>
    </source>
</evidence>
<dbReference type="Gene3D" id="3.60.20.10">
    <property type="entry name" value="Glutamine Phosphoribosylpyrophosphate, subunit 1, domain 1"/>
    <property type="match status" value="1"/>
</dbReference>
<evidence type="ECO:0000256" key="4">
    <source>
        <dbReference type="ARBA" id="ARBA00022741"/>
    </source>
</evidence>
<evidence type="ECO:0000256" key="6">
    <source>
        <dbReference type="ARBA" id="ARBA00022888"/>
    </source>
</evidence>
<dbReference type="Pfam" id="PF00733">
    <property type="entry name" value="Asn_synthase"/>
    <property type="match status" value="1"/>
</dbReference>
<gene>
    <name evidence="10" type="ORF">SAMN02745218_01419</name>
</gene>
<dbReference type="CDD" id="cd00712">
    <property type="entry name" value="AsnB"/>
    <property type="match status" value="1"/>
</dbReference>
<evidence type="ECO:0000313" key="11">
    <source>
        <dbReference type="Proteomes" id="UP000184196"/>
    </source>
</evidence>
<dbReference type="GO" id="GO:0004066">
    <property type="term" value="F:asparagine synthase (glutamine-hydrolyzing) activity"/>
    <property type="evidence" value="ECO:0007669"/>
    <property type="project" value="UniProtKB-EC"/>
</dbReference>
<keyword evidence="5" id="KW-0067">ATP-binding</keyword>
<keyword evidence="4" id="KW-0547">Nucleotide-binding</keyword>
<dbReference type="Pfam" id="PF13537">
    <property type="entry name" value="GATase_7"/>
    <property type="match status" value="1"/>
</dbReference>
<dbReference type="NCBIfam" id="TIGR01536">
    <property type="entry name" value="asn_synth_AEB"/>
    <property type="match status" value="1"/>
</dbReference>
<dbReference type="GO" id="GO:0006529">
    <property type="term" value="P:asparagine biosynthetic process"/>
    <property type="evidence" value="ECO:0007669"/>
    <property type="project" value="UniProtKB-KW"/>
</dbReference>
<dbReference type="InterPro" id="IPR029055">
    <property type="entry name" value="Ntn_hydrolases_N"/>
</dbReference>
<comment type="similarity">
    <text evidence="2">Belongs to the asparagine synthetase family.</text>
</comment>
<dbReference type="AlphaFoldDB" id="A0A1M4YQS8"/>
<dbReference type="Gene3D" id="3.40.50.620">
    <property type="entry name" value="HUPs"/>
    <property type="match status" value="1"/>
</dbReference>
<dbReference type="SUPFAM" id="SSF56235">
    <property type="entry name" value="N-terminal nucleophile aminohydrolases (Ntn hydrolases)"/>
    <property type="match status" value="1"/>
</dbReference>
<comment type="pathway">
    <text evidence="1">Amino-acid biosynthesis; L-asparagine biosynthesis; L-asparagine from L-aspartate (L-Gln route): step 1/1.</text>
</comment>
<name>A0A1M4YQS8_9FIRM</name>
<evidence type="ECO:0000256" key="1">
    <source>
        <dbReference type="ARBA" id="ARBA00005187"/>
    </source>
</evidence>
<keyword evidence="7" id="KW-0315">Glutamine amidotransferase</keyword>
<dbReference type="Proteomes" id="UP000184196">
    <property type="component" value="Unassembled WGS sequence"/>
</dbReference>
<evidence type="ECO:0000259" key="9">
    <source>
        <dbReference type="PROSITE" id="PS51278"/>
    </source>
</evidence>
<evidence type="ECO:0000256" key="3">
    <source>
        <dbReference type="ARBA" id="ARBA00012737"/>
    </source>
</evidence>
<dbReference type="InterPro" id="IPR017932">
    <property type="entry name" value="GATase_2_dom"/>
</dbReference>
<evidence type="ECO:0000256" key="7">
    <source>
        <dbReference type="ARBA" id="ARBA00022962"/>
    </source>
</evidence>
<reference evidence="11" key="1">
    <citation type="submission" date="2016-11" db="EMBL/GenBank/DDBJ databases">
        <authorList>
            <person name="Varghese N."/>
            <person name="Submissions S."/>
        </authorList>
    </citation>
    <scope>NUCLEOTIDE SEQUENCE [LARGE SCALE GENOMIC DNA]</scope>
    <source>
        <strain evidence="11">DSM 11792</strain>
    </source>
</reference>
<dbReference type="GO" id="GO:0005524">
    <property type="term" value="F:ATP binding"/>
    <property type="evidence" value="ECO:0007669"/>
    <property type="project" value="UniProtKB-KW"/>
</dbReference>
<dbReference type="EC" id="6.3.5.4" evidence="3"/>
<dbReference type="EMBL" id="FQUW01000014">
    <property type="protein sequence ID" value="SHF08154.1"/>
    <property type="molecule type" value="Genomic_DNA"/>
</dbReference>
<dbReference type="InterPro" id="IPR014729">
    <property type="entry name" value="Rossmann-like_a/b/a_fold"/>
</dbReference>
<dbReference type="InterPro" id="IPR051786">
    <property type="entry name" value="ASN_synthetase/amidase"/>
</dbReference>
<dbReference type="PANTHER" id="PTHR43284:SF1">
    <property type="entry name" value="ASPARAGINE SYNTHETASE"/>
    <property type="match status" value="1"/>
</dbReference>
<evidence type="ECO:0000256" key="5">
    <source>
        <dbReference type="ARBA" id="ARBA00022840"/>
    </source>
</evidence>
<feature type="domain" description="Glutamine amidotransferase type-2" evidence="9">
    <location>
        <begin position="2"/>
        <end position="216"/>
    </location>
</feature>
<comment type="catalytic activity">
    <reaction evidence="8">
        <text>L-aspartate + L-glutamine + ATP + H2O = L-asparagine + L-glutamate + AMP + diphosphate + H(+)</text>
        <dbReference type="Rhea" id="RHEA:12228"/>
        <dbReference type="ChEBI" id="CHEBI:15377"/>
        <dbReference type="ChEBI" id="CHEBI:15378"/>
        <dbReference type="ChEBI" id="CHEBI:29985"/>
        <dbReference type="ChEBI" id="CHEBI:29991"/>
        <dbReference type="ChEBI" id="CHEBI:30616"/>
        <dbReference type="ChEBI" id="CHEBI:33019"/>
        <dbReference type="ChEBI" id="CHEBI:58048"/>
        <dbReference type="ChEBI" id="CHEBI:58359"/>
        <dbReference type="ChEBI" id="CHEBI:456215"/>
        <dbReference type="EC" id="6.3.5.4"/>
    </reaction>
</comment>
<keyword evidence="11" id="KW-1185">Reference proteome</keyword>
<dbReference type="InterPro" id="IPR001962">
    <property type="entry name" value="Asn_synthase"/>
</dbReference>
<organism evidence="10 11">
    <name type="scientific">Desulfofundulus australicus DSM 11792</name>
    <dbReference type="NCBI Taxonomy" id="1121425"/>
    <lineage>
        <taxon>Bacteria</taxon>
        <taxon>Bacillati</taxon>
        <taxon>Bacillota</taxon>
        <taxon>Clostridia</taxon>
        <taxon>Eubacteriales</taxon>
        <taxon>Peptococcaceae</taxon>
        <taxon>Desulfofundulus</taxon>
    </lineage>
</organism>
<dbReference type="SUPFAM" id="SSF52402">
    <property type="entry name" value="Adenine nucleotide alpha hydrolases-like"/>
    <property type="match status" value="1"/>
</dbReference>
<dbReference type="InterPro" id="IPR006426">
    <property type="entry name" value="Asn_synth_AEB"/>
</dbReference>
<accession>A0A1M4YQS8</accession>
<evidence type="ECO:0000313" key="10">
    <source>
        <dbReference type="EMBL" id="SHF08154.1"/>
    </source>
</evidence>
<dbReference type="PROSITE" id="PS51278">
    <property type="entry name" value="GATASE_TYPE_2"/>
    <property type="match status" value="1"/>
</dbReference>
<dbReference type="OrthoDB" id="9763290at2"/>